<sequence length="246" mass="26972">RLASDALLLRTYWYDAMPGNQLSADQAELALLPSVKLRLGVLNGAGQQKGVDSLIVTDLIDLARHRAVVDAVVLSGDEDIRLGVQLAQNYGIRVHLLGAGDVSKNMSRLLRQEADTVGILPSEWFTEVLEVPGLVTGAITAPTVESVVDCQSTQVGIGRRSTRRVELDPIEGETINDSTSRVVHQLVNGMDERDKEQIRAQIEIEGKIPREFDGRLIASVSKLQGSRRLTTDELNAIRQEFIRAVD</sequence>
<proteinExistence type="predicted"/>
<feature type="domain" description="NYN" evidence="1">
    <location>
        <begin position="20"/>
        <end position="116"/>
    </location>
</feature>
<comment type="caution">
    <text evidence="2">The sequence shown here is derived from an EMBL/GenBank/DDBJ whole genome shotgun (WGS) entry which is preliminary data.</text>
</comment>
<dbReference type="HOGENOM" id="CLU_1126485_0_0_11"/>
<name>N6WGD5_9ACTO</name>
<dbReference type="EMBL" id="AQHZ01000001">
    <property type="protein sequence ID" value="ENO19259.1"/>
    <property type="molecule type" value="Genomic_DNA"/>
</dbReference>
<evidence type="ECO:0000259" key="1">
    <source>
        <dbReference type="Pfam" id="PF01936"/>
    </source>
</evidence>
<dbReference type="STRING" id="888050.HMPREF9004_0178"/>
<dbReference type="RefSeq" id="WP_005961765.1">
    <property type="nucleotide sequence ID" value="NZ_KB822674.1"/>
</dbReference>
<dbReference type="InterPro" id="IPR021139">
    <property type="entry name" value="NYN"/>
</dbReference>
<dbReference type="Pfam" id="PF01936">
    <property type="entry name" value="NYN"/>
    <property type="match status" value="1"/>
</dbReference>
<dbReference type="Proteomes" id="UP000013015">
    <property type="component" value="Unassembled WGS sequence"/>
</dbReference>
<dbReference type="Gene3D" id="3.40.50.1010">
    <property type="entry name" value="5'-nuclease"/>
    <property type="match status" value="1"/>
</dbReference>
<evidence type="ECO:0000313" key="2">
    <source>
        <dbReference type="EMBL" id="ENO19259.1"/>
    </source>
</evidence>
<protein>
    <recommendedName>
        <fullName evidence="1">NYN domain-containing protein</fullName>
    </recommendedName>
</protein>
<organism evidence="2 3">
    <name type="scientific">Schaalia cardiffensis F0333</name>
    <dbReference type="NCBI Taxonomy" id="888050"/>
    <lineage>
        <taxon>Bacteria</taxon>
        <taxon>Bacillati</taxon>
        <taxon>Actinomycetota</taxon>
        <taxon>Actinomycetes</taxon>
        <taxon>Actinomycetales</taxon>
        <taxon>Actinomycetaceae</taxon>
        <taxon>Schaalia</taxon>
    </lineage>
</organism>
<dbReference type="OrthoDB" id="9800236at2"/>
<keyword evidence="3" id="KW-1185">Reference proteome</keyword>
<dbReference type="GO" id="GO:0004540">
    <property type="term" value="F:RNA nuclease activity"/>
    <property type="evidence" value="ECO:0007669"/>
    <property type="project" value="InterPro"/>
</dbReference>
<accession>N6WGD5</accession>
<evidence type="ECO:0000313" key="3">
    <source>
        <dbReference type="Proteomes" id="UP000013015"/>
    </source>
</evidence>
<dbReference type="eggNOG" id="COG1432">
    <property type="taxonomic scope" value="Bacteria"/>
</dbReference>
<reference evidence="2 3" key="1">
    <citation type="submission" date="2013-03" db="EMBL/GenBank/DDBJ databases">
        <title>Reference genome for the Human Microbiome Project.</title>
        <authorList>
            <person name="Aqrawi P."/>
            <person name="Ayvaz T."/>
            <person name="Bess C."/>
            <person name="Blankenburg K."/>
            <person name="Coyle M."/>
            <person name="Deng J."/>
            <person name="Forbes L."/>
            <person name="Fowler G."/>
            <person name="Francisco L."/>
            <person name="Fu Q."/>
            <person name="Gibbs R."/>
            <person name="Gross S."/>
            <person name="Gubbala S."/>
            <person name="Hale W."/>
            <person name="Hemphill L."/>
            <person name="Highlander S."/>
            <person name="Hirani K."/>
            <person name="Jackson L."/>
            <person name="Jakkamsetti A."/>
            <person name="Javaid M."/>
            <person name="Jayaseelan J.C."/>
            <person name="Jiang H."/>
            <person name="Joshi V."/>
            <person name="Korchina V."/>
            <person name="Kovar C."/>
            <person name="Lara F."/>
            <person name="Lee S."/>
            <person name="Liu Y."/>
            <person name="Mata R."/>
            <person name="Mathew T."/>
            <person name="Munidasa M."/>
            <person name="Muzny D."/>
            <person name="Nazareth L."/>
            <person name="Ngo R."/>
            <person name="Nguyen L."/>
            <person name="Nguyen N."/>
            <person name="Okwuonu G."/>
            <person name="Ongeri F."/>
            <person name="Palculict T."/>
            <person name="Patil S."/>
            <person name="Petrosino J."/>
            <person name="Pham C."/>
            <person name="Pham P."/>
            <person name="Pu L.-L."/>
            <person name="Qin X."/>
            <person name="Qu J."/>
            <person name="Reid J."/>
            <person name="Ross M."/>
            <person name="Ruth R."/>
            <person name="Saada N."/>
            <person name="San Lucas F."/>
            <person name="Santibanez J."/>
            <person name="Shang Y."/>
            <person name="Simmons D."/>
            <person name="Song X.-Z."/>
            <person name="Tang L.-Y."/>
            <person name="Thornton R."/>
            <person name="Warren J."/>
            <person name="Weissenberger G."/>
            <person name="Wilczek-Boney K."/>
            <person name="Worley K."/>
            <person name="Youmans B."/>
            <person name="Zhang J."/>
            <person name="Zhang L."/>
            <person name="Zhao Z."/>
            <person name="Zhou C."/>
            <person name="Zhu D."/>
            <person name="Zhu Y."/>
        </authorList>
    </citation>
    <scope>NUCLEOTIDE SEQUENCE [LARGE SCALE GENOMIC DNA]</scope>
    <source>
        <strain evidence="2 3">F0333</strain>
    </source>
</reference>
<dbReference type="AlphaFoldDB" id="N6WGD5"/>
<gene>
    <name evidence="2" type="ORF">HMPREF9004_0178</name>
</gene>
<feature type="non-terminal residue" evidence="2">
    <location>
        <position position="1"/>
    </location>
</feature>